<dbReference type="EMBL" id="CCKQ01018164">
    <property type="protein sequence ID" value="CDW90097.1"/>
    <property type="molecule type" value="Genomic_DNA"/>
</dbReference>
<accession>A0A078BA04</accession>
<sequence>MSEVNQEPVLEQPMTESNQFNTNTQSVLRSSQQFQKSGINFQVQGARTLQNSGSQGQYFLPQIGMQKKKVWNPRFHVSSRNNLAKAHPFYRNYFDKNERVNDQRLLKPYHPEKSMKEIVQHQQTLMMRRSQSQAALGKWDDYFSKMHSKNNDRVHNNFREFFDKPIQYDQKGYSGQFENNNQHNQYSNINFAPMEVYHKYSPKGKQIKQQTSSDFYKSQKAERFLNTNKSVAQLQDPEILQLRTAKSPEVIKKESKWNQRIGLPISTFNEHVFPRYRITFNNL</sequence>
<name>A0A078BA04_STYLE</name>
<reference evidence="2 3" key="1">
    <citation type="submission" date="2014-06" db="EMBL/GenBank/DDBJ databases">
        <authorList>
            <person name="Swart Estienne"/>
        </authorList>
    </citation>
    <scope>NUCLEOTIDE SEQUENCE [LARGE SCALE GENOMIC DNA]</scope>
    <source>
        <strain evidence="2 3">130c</strain>
    </source>
</reference>
<evidence type="ECO:0000313" key="3">
    <source>
        <dbReference type="Proteomes" id="UP000039865"/>
    </source>
</evidence>
<protein>
    <submittedName>
        <fullName evidence="2">Uncharacterized protein</fullName>
    </submittedName>
</protein>
<evidence type="ECO:0000256" key="1">
    <source>
        <dbReference type="SAM" id="MobiDB-lite"/>
    </source>
</evidence>
<evidence type="ECO:0000313" key="2">
    <source>
        <dbReference type="EMBL" id="CDW90097.1"/>
    </source>
</evidence>
<gene>
    <name evidence="2" type="primary">Contig7013.g7507</name>
    <name evidence="2" type="ORF">STYLEM_19237</name>
</gene>
<dbReference type="InParanoid" id="A0A078BA04"/>
<dbReference type="Proteomes" id="UP000039865">
    <property type="component" value="Unassembled WGS sequence"/>
</dbReference>
<feature type="region of interest" description="Disordered" evidence="1">
    <location>
        <begin position="1"/>
        <end position="21"/>
    </location>
</feature>
<organism evidence="2 3">
    <name type="scientific">Stylonychia lemnae</name>
    <name type="common">Ciliate</name>
    <dbReference type="NCBI Taxonomy" id="5949"/>
    <lineage>
        <taxon>Eukaryota</taxon>
        <taxon>Sar</taxon>
        <taxon>Alveolata</taxon>
        <taxon>Ciliophora</taxon>
        <taxon>Intramacronucleata</taxon>
        <taxon>Spirotrichea</taxon>
        <taxon>Stichotrichia</taxon>
        <taxon>Sporadotrichida</taxon>
        <taxon>Oxytrichidae</taxon>
        <taxon>Stylonychinae</taxon>
        <taxon>Stylonychia</taxon>
    </lineage>
</organism>
<dbReference type="OrthoDB" id="326299at2759"/>
<proteinExistence type="predicted"/>
<dbReference type="AlphaFoldDB" id="A0A078BA04"/>
<keyword evidence="3" id="KW-1185">Reference proteome</keyword>